<dbReference type="InterPro" id="IPR014030">
    <property type="entry name" value="Ketoacyl_synth_N"/>
</dbReference>
<protein>
    <submittedName>
        <fullName evidence="6">Thioester reductase-like protein</fullName>
    </submittedName>
</protein>
<dbReference type="Pfam" id="PF02801">
    <property type="entry name" value="Ketoacyl-synt_C"/>
    <property type="match status" value="1"/>
</dbReference>
<dbReference type="InterPro" id="IPR014031">
    <property type="entry name" value="Ketoacyl_synth_C"/>
</dbReference>
<feature type="domain" description="Ketosynthase family 3 (KS3)" evidence="5">
    <location>
        <begin position="4"/>
        <end position="431"/>
    </location>
</feature>
<dbReference type="NCBIfam" id="TIGR01746">
    <property type="entry name" value="Thioester-redct"/>
    <property type="match status" value="1"/>
</dbReference>
<dbReference type="SUPFAM" id="SSF51735">
    <property type="entry name" value="NAD(P)-binding Rossmann-fold domains"/>
    <property type="match status" value="1"/>
</dbReference>
<reference evidence="6 7" key="1">
    <citation type="submission" date="2021-01" db="EMBL/GenBank/DDBJ databases">
        <title>Sequencing the genomes of 1000 actinobacteria strains.</title>
        <authorList>
            <person name="Klenk H.-P."/>
        </authorList>
    </citation>
    <scope>NUCLEOTIDE SEQUENCE [LARGE SCALE GENOMIC DNA]</scope>
    <source>
        <strain evidence="6 7">DSM 100204</strain>
    </source>
</reference>
<evidence type="ECO:0000313" key="7">
    <source>
        <dbReference type="Proteomes" id="UP000764837"/>
    </source>
</evidence>
<accession>A0ABS2LNZ1</accession>
<dbReference type="PROSITE" id="PS50075">
    <property type="entry name" value="CARRIER"/>
    <property type="match status" value="1"/>
</dbReference>
<dbReference type="Pfam" id="PF07993">
    <property type="entry name" value="NAD_binding_4"/>
    <property type="match status" value="1"/>
</dbReference>
<dbReference type="PROSITE" id="PS00606">
    <property type="entry name" value="KS3_1"/>
    <property type="match status" value="1"/>
</dbReference>
<keyword evidence="7" id="KW-1185">Reference proteome</keyword>
<sequence length="1146" mass="120920">MSADTDIAIIGVGCRFPDAWTPDEFWGNVRKGHVSTRDLSDEQLRAAGVDEAARTEPDFVGVGAALPGAADFAADFFGYLPPEAETTDPQQRLFLEVCWEALESAGHPARPEGPIVGVFAGASPSAYMQALFAAKAAREGLAAAVDDFDLHLGGQVDFLTSRVAYKLGLRGPAVGVQTACSSALYAVHYAVLSLLSGECDIALAGGASVSEPVAGYRYVPGGLMSADGMCRAFDARSTGTSFTSGVGAVVLRRLADAQADGDTVLAVVRGSAVGNDGSDRSGFTAPSPSGVADVVAAALRVAGISGDQLRYVEAHGSGTSLGDQIELRGLAEGIRATTDRTGFCALGSVKVNIGHCGSAAGIAGLIQAVQVAHTGVLPPHPLFEQPRNPGALAESPLYLSREAGVCADDDRHVLVNSMGLGGTNVAVVLGAPPASTRPSAPTGDAVRLLLSARNRTELDAMSRRLADVLDTGELAASDVAYTLRVGRQSFTERRVVTAPADQLAAALRLPRPPAARTVRANRLRPVLVLPPDNSAEAAVLDRLRAALGPALEIADQAVVPATPGRFTLLLGDGTSGRDVHVLPVRPSADDVDEALANAWLHGVDVDWAALPDLAGRRVPMPTYPFQRRRYWALDRIGPMLAPTAPAPAAVPVDGDADPVEVELVRIWRELFGMDGVGLDDEFGALGGSSLLSVRMALEIQRSQGVLVNVHRAGGSQATIRRLAKMVRGLQGSGGAGRGPEDIDEVADGDGALVDVDLDIDLGPLATEPAEVGTDVLLTGATGFLGAFLLHELLATTSGRVYCIVRAADEESARERLATTAEKFALPVPDPARVHVVLGDLTDIATICETYRDGELARRVGSILHCAAKVVFTEPYRTLRQDNVLSVVDLVRWARRHGIRDVGFVSTVAATHYALGTDGRILETREQPLDPLQGGYGVSKWVAERILERAERDGMRIRVFRPGFILGSTRTGACNDKDLIWAILASGLAVGAHPLDDRSLPMAPVDHVARAMAELTVSRGAAGRAFHLVDRYAVSPRRMFQLLAEAGLPTEATPADDWQQRVSAQALDTGNKLLSTVALYEQEGHELDETGLEAEAWQSWLTERGLRPAPSGALLRTCLTFLADRDPAFGELLNNLLKTTNDAAEVR</sequence>
<dbReference type="Gene3D" id="3.40.50.720">
    <property type="entry name" value="NAD(P)-binding Rossmann-like Domain"/>
    <property type="match status" value="1"/>
</dbReference>
<dbReference type="InterPro" id="IPR029058">
    <property type="entry name" value="AB_hydrolase_fold"/>
</dbReference>
<comment type="caution">
    <text evidence="6">The sequence shown here is derived from an EMBL/GenBank/DDBJ whole genome shotgun (WGS) entry which is preliminary data.</text>
</comment>
<feature type="domain" description="Carrier" evidence="4">
    <location>
        <begin position="654"/>
        <end position="730"/>
    </location>
</feature>
<evidence type="ECO:0000256" key="3">
    <source>
        <dbReference type="ARBA" id="ARBA00022679"/>
    </source>
</evidence>
<dbReference type="CDD" id="cd05235">
    <property type="entry name" value="SDR_e1"/>
    <property type="match status" value="1"/>
</dbReference>
<dbReference type="Pfam" id="PF00109">
    <property type="entry name" value="ketoacyl-synt"/>
    <property type="match status" value="1"/>
</dbReference>
<dbReference type="Pfam" id="PF22621">
    <property type="entry name" value="CurL-like_PKS_C"/>
    <property type="match status" value="1"/>
</dbReference>
<proteinExistence type="predicted"/>
<dbReference type="EMBL" id="JAFBBP010000001">
    <property type="protein sequence ID" value="MBM7489379.1"/>
    <property type="molecule type" value="Genomic_DNA"/>
</dbReference>
<dbReference type="SUPFAM" id="SSF47336">
    <property type="entry name" value="ACP-like"/>
    <property type="match status" value="1"/>
</dbReference>
<gene>
    <name evidence="6" type="ORF">JOD64_000601</name>
</gene>
<dbReference type="InterPro" id="IPR036291">
    <property type="entry name" value="NAD(P)-bd_dom_sf"/>
</dbReference>
<dbReference type="Pfam" id="PF00550">
    <property type="entry name" value="PP-binding"/>
    <property type="match status" value="1"/>
</dbReference>
<dbReference type="InterPro" id="IPR018201">
    <property type="entry name" value="Ketoacyl_synth_AS"/>
</dbReference>
<organism evidence="6 7">
    <name type="scientific">Micromonospora luteifusca</name>
    <dbReference type="NCBI Taxonomy" id="709860"/>
    <lineage>
        <taxon>Bacteria</taxon>
        <taxon>Bacillati</taxon>
        <taxon>Actinomycetota</taxon>
        <taxon>Actinomycetes</taxon>
        <taxon>Micromonosporales</taxon>
        <taxon>Micromonosporaceae</taxon>
        <taxon>Micromonospora</taxon>
    </lineage>
</organism>
<dbReference type="InterPro" id="IPR020841">
    <property type="entry name" value="PKS_Beta-ketoAc_synthase_dom"/>
</dbReference>
<dbReference type="PANTHER" id="PTHR43775">
    <property type="entry name" value="FATTY ACID SYNTHASE"/>
    <property type="match status" value="1"/>
</dbReference>
<dbReference type="SMART" id="SM00825">
    <property type="entry name" value="PKS_KS"/>
    <property type="match status" value="1"/>
</dbReference>
<dbReference type="SUPFAM" id="SSF53901">
    <property type="entry name" value="Thiolase-like"/>
    <property type="match status" value="1"/>
</dbReference>
<dbReference type="Gene3D" id="1.10.1240.100">
    <property type="match status" value="1"/>
</dbReference>
<dbReference type="Gene3D" id="3.40.50.1820">
    <property type="entry name" value="alpha/beta hydrolase"/>
    <property type="match status" value="1"/>
</dbReference>
<dbReference type="InterPro" id="IPR036736">
    <property type="entry name" value="ACP-like_sf"/>
</dbReference>
<evidence type="ECO:0000259" key="4">
    <source>
        <dbReference type="PROSITE" id="PS50075"/>
    </source>
</evidence>
<dbReference type="InterPro" id="IPR050091">
    <property type="entry name" value="PKS_NRPS_Biosynth_Enz"/>
</dbReference>
<dbReference type="CDD" id="cd00833">
    <property type="entry name" value="PKS"/>
    <property type="match status" value="1"/>
</dbReference>
<dbReference type="InterPro" id="IPR013120">
    <property type="entry name" value="FAR_NAD-bd"/>
</dbReference>
<dbReference type="Proteomes" id="UP000764837">
    <property type="component" value="Unassembled WGS sequence"/>
</dbReference>
<keyword evidence="3" id="KW-0808">Transferase</keyword>
<evidence type="ECO:0000313" key="6">
    <source>
        <dbReference type="EMBL" id="MBM7489379.1"/>
    </source>
</evidence>
<dbReference type="RefSeq" id="WP_204940777.1">
    <property type="nucleotide sequence ID" value="NZ_JAFBBP010000001.1"/>
</dbReference>
<keyword evidence="2" id="KW-0597">Phosphoprotein</keyword>
<evidence type="ECO:0000259" key="5">
    <source>
        <dbReference type="PROSITE" id="PS52004"/>
    </source>
</evidence>
<keyword evidence="1" id="KW-0596">Phosphopantetheine</keyword>
<dbReference type="InterPro" id="IPR016039">
    <property type="entry name" value="Thiolase-like"/>
</dbReference>
<evidence type="ECO:0000256" key="1">
    <source>
        <dbReference type="ARBA" id="ARBA00022450"/>
    </source>
</evidence>
<dbReference type="Gene3D" id="3.40.47.10">
    <property type="match status" value="1"/>
</dbReference>
<dbReference type="PROSITE" id="PS52004">
    <property type="entry name" value="KS3_2"/>
    <property type="match status" value="1"/>
</dbReference>
<dbReference type="InterPro" id="IPR010080">
    <property type="entry name" value="Thioester_reductase-like_dom"/>
</dbReference>
<dbReference type="PANTHER" id="PTHR43775:SF37">
    <property type="entry name" value="SI:DKEY-61P9.11"/>
    <property type="match status" value="1"/>
</dbReference>
<name>A0ABS2LNZ1_9ACTN</name>
<dbReference type="InterPro" id="IPR009081">
    <property type="entry name" value="PP-bd_ACP"/>
</dbReference>
<evidence type="ECO:0000256" key="2">
    <source>
        <dbReference type="ARBA" id="ARBA00022553"/>
    </source>
</evidence>